<evidence type="ECO:0000313" key="4">
    <source>
        <dbReference type="Proteomes" id="UP000094020"/>
    </source>
</evidence>
<accession>A0A1B9I281</accession>
<dbReference type="EMBL" id="CP144523">
    <property type="protein sequence ID" value="WWC70313.1"/>
    <property type="molecule type" value="Genomic_DNA"/>
</dbReference>
<organism evidence="2">
    <name type="scientific">Kwoniella pini CBS 10737</name>
    <dbReference type="NCBI Taxonomy" id="1296096"/>
    <lineage>
        <taxon>Eukaryota</taxon>
        <taxon>Fungi</taxon>
        <taxon>Dikarya</taxon>
        <taxon>Basidiomycota</taxon>
        <taxon>Agaricomycotina</taxon>
        <taxon>Tremellomycetes</taxon>
        <taxon>Tremellales</taxon>
        <taxon>Cryptococcaceae</taxon>
        <taxon>Kwoniella</taxon>
    </lineage>
</organism>
<reference evidence="2" key="3">
    <citation type="submission" date="2016-07" db="EMBL/GenBank/DDBJ databases">
        <title>Evolution of pathogenesis and genome organization in the Tremellales.</title>
        <authorList>
            <person name="Cuomo C."/>
            <person name="Litvintseva A."/>
            <person name="Heitman J."/>
            <person name="Chen Y."/>
            <person name="Sun S."/>
            <person name="Springer D."/>
            <person name="Dromer F."/>
            <person name="Young S."/>
            <person name="Zeng Q."/>
            <person name="Chapman S."/>
            <person name="Gujja S."/>
            <person name="Saif S."/>
            <person name="Birren B."/>
        </authorList>
    </citation>
    <scope>NUCLEOTIDE SEQUENCE</scope>
    <source>
        <strain evidence="2">CBS 10737</strain>
    </source>
</reference>
<proteinExistence type="predicted"/>
<evidence type="ECO:0000313" key="2">
    <source>
        <dbReference type="EMBL" id="OCF49639.1"/>
    </source>
</evidence>
<dbReference type="AlphaFoldDB" id="A0A1B9I281"/>
<evidence type="ECO:0000256" key="1">
    <source>
        <dbReference type="SAM" id="MobiDB-lite"/>
    </source>
</evidence>
<evidence type="ECO:0000313" key="3">
    <source>
        <dbReference type="EMBL" id="WWC70313.1"/>
    </source>
</evidence>
<dbReference type="RefSeq" id="XP_019010858.1">
    <property type="nucleotide sequence ID" value="XM_019155900.1"/>
</dbReference>
<dbReference type="EMBL" id="KI894011">
    <property type="protein sequence ID" value="OCF49639.1"/>
    <property type="molecule type" value="Genomic_DNA"/>
</dbReference>
<reference evidence="2" key="1">
    <citation type="submission" date="2013-07" db="EMBL/GenBank/DDBJ databases">
        <title>The Genome Sequence of Cryptococcus pinus CBS10737.</title>
        <authorList>
            <consortium name="The Broad Institute Genome Sequencing Platform"/>
            <person name="Cuomo C."/>
            <person name="Litvintseva A."/>
            <person name="Chen Y."/>
            <person name="Heitman J."/>
            <person name="Sun S."/>
            <person name="Springer D."/>
            <person name="Dromer F."/>
            <person name="Young S.K."/>
            <person name="Zeng Q."/>
            <person name="Gargeya S."/>
            <person name="Fitzgerald M."/>
            <person name="Abouelleil A."/>
            <person name="Alvarado L."/>
            <person name="Berlin A.M."/>
            <person name="Chapman S.B."/>
            <person name="Dewar J."/>
            <person name="Goldberg J."/>
            <person name="Griggs A."/>
            <person name="Gujja S."/>
            <person name="Hansen M."/>
            <person name="Howarth C."/>
            <person name="Imamovic A."/>
            <person name="Larimer J."/>
            <person name="McCowan C."/>
            <person name="Murphy C."/>
            <person name="Pearson M."/>
            <person name="Priest M."/>
            <person name="Roberts A."/>
            <person name="Saif S."/>
            <person name="Shea T."/>
            <person name="Sykes S."/>
            <person name="Wortman J."/>
            <person name="Nusbaum C."/>
            <person name="Birren B."/>
        </authorList>
    </citation>
    <scope>NUCLEOTIDE SEQUENCE [LARGE SCALE GENOMIC DNA]</scope>
    <source>
        <strain evidence="2">CBS 10737</strain>
    </source>
</reference>
<reference evidence="3" key="4">
    <citation type="submission" date="2024-02" db="EMBL/GenBank/DDBJ databases">
        <title>Comparative genomics of Cryptococcus and Kwoniella reveals pathogenesis evolution and contrasting modes of karyotype evolution via chromosome fusion or intercentromeric recombination.</title>
        <authorList>
            <person name="Coelho M.A."/>
            <person name="David-Palma M."/>
            <person name="Shea T."/>
            <person name="Bowers K."/>
            <person name="McGinley-Smith S."/>
            <person name="Mohammad A.W."/>
            <person name="Gnirke A."/>
            <person name="Yurkov A.M."/>
            <person name="Nowrousian M."/>
            <person name="Sun S."/>
            <person name="Cuomo C.A."/>
            <person name="Heitman J."/>
        </authorList>
    </citation>
    <scope>NUCLEOTIDE SEQUENCE</scope>
    <source>
        <strain evidence="3">CBS 10737</strain>
    </source>
</reference>
<gene>
    <name evidence="2" type="ORF">I206_04161</name>
    <name evidence="3" type="ORF">I206_104263</name>
</gene>
<reference evidence="3" key="2">
    <citation type="submission" date="2013-07" db="EMBL/GenBank/DDBJ databases">
        <authorList>
            <consortium name="The Broad Institute Genome Sequencing Platform"/>
            <person name="Cuomo C."/>
            <person name="Litvintseva A."/>
            <person name="Chen Y."/>
            <person name="Heitman J."/>
            <person name="Sun S."/>
            <person name="Springer D."/>
            <person name="Dromer F."/>
            <person name="Young S.K."/>
            <person name="Zeng Q."/>
            <person name="Gargeya S."/>
            <person name="Fitzgerald M."/>
            <person name="Abouelleil A."/>
            <person name="Alvarado L."/>
            <person name="Berlin A.M."/>
            <person name="Chapman S.B."/>
            <person name="Dewar J."/>
            <person name="Goldberg J."/>
            <person name="Griggs A."/>
            <person name="Gujja S."/>
            <person name="Hansen M."/>
            <person name="Howarth C."/>
            <person name="Imamovic A."/>
            <person name="Larimer J."/>
            <person name="McCowan C."/>
            <person name="Murphy C."/>
            <person name="Pearson M."/>
            <person name="Priest M."/>
            <person name="Roberts A."/>
            <person name="Saif S."/>
            <person name="Shea T."/>
            <person name="Sykes S."/>
            <person name="Wortman J."/>
            <person name="Nusbaum C."/>
            <person name="Birren B."/>
        </authorList>
    </citation>
    <scope>NUCLEOTIDE SEQUENCE</scope>
    <source>
        <strain evidence="3">CBS 10737</strain>
    </source>
</reference>
<keyword evidence="4" id="KW-1185">Reference proteome</keyword>
<feature type="compositionally biased region" description="Polar residues" evidence="1">
    <location>
        <begin position="21"/>
        <end position="60"/>
    </location>
</feature>
<dbReference type="GeneID" id="30172530"/>
<dbReference type="Proteomes" id="UP000094020">
    <property type="component" value="Chromosome 5"/>
</dbReference>
<protein>
    <submittedName>
        <fullName evidence="2">Uncharacterized protein</fullName>
    </submittedName>
</protein>
<feature type="compositionally biased region" description="Low complexity" evidence="1">
    <location>
        <begin position="7"/>
        <end position="20"/>
    </location>
</feature>
<feature type="region of interest" description="Disordered" evidence="1">
    <location>
        <begin position="1"/>
        <end position="69"/>
    </location>
</feature>
<dbReference type="KEGG" id="kpin:30172530"/>
<name>A0A1B9I281_9TREE</name>
<sequence length="232" mass="26484">MFSNVYTTGVSPTTVGPTDTRTSVFQEDPSKSTSKFSSLPTSVQYGHSRPSSKQNTSCENGINPDPDAIDLHKNLAKKYGESNIDFNESSSSENSYLTNVFWINDFGKKENRYEYKFLKSEDGTWHIGAKYYKDKENKFKSIFGNASIESLEKGNSRLEKLLARKIKEYSSKCESKDGIDLRFEDRIKRKEQQRRHFHNWRNDWMSDKSDQSTGGLMTENSMMGNSIISVGA</sequence>